<dbReference type="EMBL" id="JAFBCG010000001">
    <property type="protein sequence ID" value="MBM7803480.1"/>
    <property type="molecule type" value="Genomic_DNA"/>
</dbReference>
<dbReference type="Proteomes" id="UP000746584">
    <property type="component" value="Unassembled WGS sequence"/>
</dbReference>
<dbReference type="EC" id="2.5.1.61" evidence="7"/>
<keyword evidence="5 7" id="KW-0627">Porphyrin biosynthesis</keyword>
<feature type="domain" description="Porphobilinogen deaminase C-terminal" evidence="10">
    <location>
        <begin position="234"/>
        <end position="311"/>
    </location>
</feature>
<evidence type="ECO:0000259" key="10">
    <source>
        <dbReference type="Pfam" id="PF03900"/>
    </source>
</evidence>
<dbReference type="PIRSF" id="PIRSF001438">
    <property type="entry name" value="4pyrrol_synth_OHMeBilane_synth"/>
    <property type="match status" value="1"/>
</dbReference>
<evidence type="ECO:0000313" key="12">
    <source>
        <dbReference type="EMBL" id="MBM7803480.1"/>
    </source>
</evidence>
<protein>
    <recommendedName>
        <fullName evidence="7">Porphobilinogen deaminase</fullName>
        <shortName evidence="7">PBG</shortName>
        <ecNumber evidence="7">2.5.1.61</ecNumber>
    </recommendedName>
    <alternativeName>
        <fullName evidence="7">Hydroxymethylbilane synthase</fullName>
        <shortName evidence="7">HMBS</shortName>
    </alternativeName>
    <alternativeName>
        <fullName evidence="7">Pre-uroporphyrinogen synthase</fullName>
    </alternativeName>
</protein>
<reference evidence="12 14" key="3">
    <citation type="submission" date="2021-01" db="EMBL/GenBank/DDBJ databases">
        <title>Sequencing the genomes of 1000 actinobacteria strains.</title>
        <authorList>
            <person name="Klenk H.-P."/>
        </authorList>
    </citation>
    <scope>NUCLEOTIDE SEQUENCE [LARGE SCALE GENOMIC DNA]</scope>
    <source>
        <strain evidence="12 14">DSM 20542</strain>
    </source>
</reference>
<gene>
    <name evidence="11" type="primary">hemC1</name>
    <name evidence="7" type="synonym">hemC</name>
    <name evidence="11" type="ORF">GCM10009769_18030</name>
    <name evidence="12" type="ORF">JOE58_002731</name>
</gene>
<dbReference type="Pfam" id="PF03900">
    <property type="entry name" value="Porphobil_deamC"/>
    <property type="match status" value="1"/>
</dbReference>
<accession>A0A8H9L0K5</accession>
<evidence type="ECO:0000256" key="5">
    <source>
        <dbReference type="ARBA" id="ARBA00023244"/>
    </source>
</evidence>
<dbReference type="GO" id="GO:0006782">
    <property type="term" value="P:protoporphyrinogen IX biosynthetic process"/>
    <property type="evidence" value="ECO:0007669"/>
    <property type="project" value="UniProtKB-UniRule"/>
</dbReference>
<comment type="catalytic activity">
    <reaction evidence="6 7">
        <text>4 porphobilinogen + H2O = hydroxymethylbilane + 4 NH4(+)</text>
        <dbReference type="Rhea" id="RHEA:13185"/>
        <dbReference type="ChEBI" id="CHEBI:15377"/>
        <dbReference type="ChEBI" id="CHEBI:28938"/>
        <dbReference type="ChEBI" id="CHEBI:57845"/>
        <dbReference type="ChEBI" id="CHEBI:58126"/>
        <dbReference type="EC" id="2.5.1.61"/>
    </reaction>
</comment>
<dbReference type="PRINTS" id="PR00151">
    <property type="entry name" value="PORPHBDMNASE"/>
</dbReference>
<feature type="domain" description="Porphobilinogen deaminase N-terminal" evidence="9">
    <location>
        <begin position="15"/>
        <end position="217"/>
    </location>
</feature>
<dbReference type="RefSeq" id="WP_175327986.1">
    <property type="nucleotide sequence ID" value="NZ_BMOI01000006.1"/>
</dbReference>
<dbReference type="PANTHER" id="PTHR11557:SF0">
    <property type="entry name" value="PORPHOBILINOGEN DEAMINASE"/>
    <property type="match status" value="1"/>
</dbReference>
<reference evidence="11" key="2">
    <citation type="submission" date="2020-09" db="EMBL/GenBank/DDBJ databases">
        <authorList>
            <person name="Sun Q."/>
            <person name="Ohkuma M."/>
        </authorList>
    </citation>
    <scope>NUCLEOTIDE SEQUENCE</scope>
    <source>
        <strain evidence="11">JCM 1480</strain>
    </source>
</reference>
<dbReference type="InterPro" id="IPR022417">
    <property type="entry name" value="Porphobilin_deaminase_N"/>
</dbReference>
<dbReference type="AlphaFoldDB" id="A0A8H9L0K5"/>
<dbReference type="InterPro" id="IPR022418">
    <property type="entry name" value="Porphobilinogen_deaminase_C"/>
</dbReference>
<comment type="similarity">
    <text evidence="2 7">Belongs to the HMBS family.</text>
</comment>
<name>A0A8H9L0K5_9MICO</name>
<evidence type="ECO:0000256" key="7">
    <source>
        <dbReference type="HAMAP-Rule" id="MF_00260"/>
    </source>
</evidence>
<organism evidence="11 13">
    <name type="scientific">Curtobacterium luteum</name>
    <dbReference type="NCBI Taxonomy" id="33881"/>
    <lineage>
        <taxon>Bacteria</taxon>
        <taxon>Bacillati</taxon>
        <taxon>Actinomycetota</taxon>
        <taxon>Actinomycetes</taxon>
        <taxon>Micrococcales</taxon>
        <taxon>Microbacteriaceae</taxon>
        <taxon>Curtobacterium</taxon>
    </lineage>
</organism>
<evidence type="ECO:0000256" key="3">
    <source>
        <dbReference type="ARBA" id="ARBA00011245"/>
    </source>
</evidence>
<dbReference type="EMBL" id="BMOI01000006">
    <property type="protein sequence ID" value="GGL00184.1"/>
    <property type="molecule type" value="Genomic_DNA"/>
</dbReference>
<keyword evidence="4 7" id="KW-0808">Transferase</keyword>
<dbReference type="InterPro" id="IPR000860">
    <property type="entry name" value="HemC"/>
</dbReference>
<sequence length="363" mass="37339">MTEQQRTEQDGPAPIRLGTRASRLAVAQSQDVADRLAKASGRPVELVEVTSEGDTNRASLASLGGTGVFASALREALVAGEVDVLVHSLKDLPTAPYPGLSIGAVPKRADARDVLVARNGATVDSLPEGAKVGTGSPRRVAQLKAKRPDLDVVDIRGNIDTRLGRVDDDLDAVVLAAAGLTRIDRLDAATELLDLGFWPSAPGQGALAVEIRSDETDRNLLAALRKLDHAPTRLTVTAEREVLAKLEAGCSAPIGATAVVDAEMLLVSATVYRPDGSEYRTASHAAVLDGSAQDRLDEALALGGRVAAELLENGAADLADLATTVAEAPADGDHSAGPGLATPAAAQPADDDSTAAPRTTGTD</sequence>
<dbReference type="InterPro" id="IPR022419">
    <property type="entry name" value="Porphobilin_deaminase_cofac_BS"/>
</dbReference>
<evidence type="ECO:0000259" key="9">
    <source>
        <dbReference type="Pfam" id="PF01379"/>
    </source>
</evidence>
<dbReference type="SUPFAM" id="SSF54782">
    <property type="entry name" value="Porphobilinogen deaminase (hydroxymethylbilane synthase), C-terminal domain"/>
    <property type="match status" value="1"/>
</dbReference>
<dbReference type="Gene3D" id="3.30.160.40">
    <property type="entry name" value="Porphobilinogen deaminase, C-terminal domain"/>
    <property type="match status" value="1"/>
</dbReference>
<dbReference type="Gene3D" id="3.40.190.10">
    <property type="entry name" value="Periplasmic binding protein-like II"/>
    <property type="match status" value="2"/>
</dbReference>
<evidence type="ECO:0000313" key="14">
    <source>
        <dbReference type="Proteomes" id="UP000746584"/>
    </source>
</evidence>
<reference evidence="11" key="1">
    <citation type="journal article" date="2014" name="Int. J. Syst. Evol. Microbiol.">
        <title>Complete genome sequence of Corynebacterium casei LMG S-19264T (=DSM 44701T), isolated from a smear-ripened cheese.</title>
        <authorList>
            <consortium name="US DOE Joint Genome Institute (JGI-PGF)"/>
            <person name="Walter F."/>
            <person name="Albersmeier A."/>
            <person name="Kalinowski J."/>
            <person name="Ruckert C."/>
        </authorList>
    </citation>
    <scope>NUCLEOTIDE SEQUENCE</scope>
    <source>
        <strain evidence="11">JCM 1480</strain>
    </source>
</reference>
<dbReference type="FunFam" id="3.40.190.10:FF:000005">
    <property type="entry name" value="Porphobilinogen deaminase"/>
    <property type="match status" value="1"/>
</dbReference>
<dbReference type="Proteomes" id="UP000648535">
    <property type="component" value="Unassembled WGS sequence"/>
</dbReference>
<feature type="modified residue" description="S-(dipyrrolylmethanemethyl)cysteine" evidence="7">
    <location>
        <position position="250"/>
    </location>
</feature>
<dbReference type="GO" id="GO:0004418">
    <property type="term" value="F:hydroxymethylbilane synthase activity"/>
    <property type="evidence" value="ECO:0007669"/>
    <property type="project" value="UniProtKB-UniRule"/>
</dbReference>
<dbReference type="Pfam" id="PF01379">
    <property type="entry name" value="Porphobil_deam"/>
    <property type="match status" value="1"/>
</dbReference>
<dbReference type="NCBIfam" id="TIGR00212">
    <property type="entry name" value="hemC"/>
    <property type="match status" value="1"/>
</dbReference>
<dbReference type="SUPFAM" id="SSF53850">
    <property type="entry name" value="Periplasmic binding protein-like II"/>
    <property type="match status" value="1"/>
</dbReference>
<comment type="miscellaneous">
    <text evidence="7">The porphobilinogen subunits are added to the dipyrromethane group.</text>
</comment>
<proteinExistence type="inferred from homology"/>
<evidence type="ECO:0000313" key="11">
    <source>
        <dbReference type="EMBL" id="GGL00184.1"/>
    </source>
</evidence>
<dbReference type="HAMAP" id="MF_00260">
    <property type="entry name" value="Porphobil_deam"/>
    <property type="match status" value="1"/>
</dbReference>
<comment type="caution">
    <text evidence="11">The sequence shown here is derived from an EMBL/GenBank/DDBJ whole genome shotgun (WGS) entry which is preliminary data.</text>
</comment>
<feature type="compositionally biased region" description="Low complexity" evidence="8">
    <location>
        <begin position="335"/>
        <end position="348"/>
    </location>
</feature>
<dbReference type="PANTHER" id="PTHR11557">
    <property type="entry name" value="PORPHOBILINOGEN DEAMINASE"/>
    <property type="match status" value="1"/>
</dbReference>
<evidence type="ECO:0000313" key="13">
    <source>
        <dbReference type="Proteomes" id="UP000648535"/>
    </source>
</evidence>
<comment type="function">
    <text evidence="1 7">Tetrapolymerization of the monopyrrole PBG into the hydroxymethylbilane pre-uroporphyrinogen in several discrete steps.</text>
</comment>
<evidence type="ECO:0000256" key="4">
    <source>
        <dbReference type="ARBA" id="ARBA00022679"/>
    </source>
</evidence>
<feature type="region of interest" description="Disordered" evidence="8">
    <location>
        <begin position="1"/>
        <end position="20"/>
    </location>
</feature>
<evidence type="ECO:0000256" key="6">
    <source>
        <dbReference type="ARBA" id="ARBA00048169"/>
    </source>
</evidence>
<dbReference type="InterPro" id="IPR036803">
    <property type="entry name" value="Porphobilinogen_deaminase_C_sf"/>
</dbReference>
<comment type="subunit">
    <text evidence="3 7">Monomer.</text>
</comment>
<keyword evidence="14" id="KW-1185">Reference proteome</keyword>
<comment type="cofactor">
    <cofactor evidence="7">
        <name>dipyrromethane</name>
        <dbReference type="ChEBI" id="CHEBI:60342"/>
    </cofactor>
    <text evidence="7">Binds 1 dipyrromethane group covalently.</text>
</comment>
<feature type="region of interest" description="Disordered" evidence="8">
    <location>
        <begin position="326"/>
        <end position="363"/>
    </location>
</feature>
<dbReference type="GO" id="GO:0005737">
    <property type="term" value="C:cytoplasm"/>
    <property type="evidence" value="ECO:0007669"/>
    <property type="project" value="UniProtKB-UniRule"/>
</dbReference>
<evidence type="ECO:0000256" key="2">
    <source>
        <dbReference type="ARBA" id="ARBA00005638"/>
    </source>
</evidence>
<evidence type="ECO:0000256" key="8">
    <source>
        <dbReference type="SAM" id="MobiDB-lite"/>
    </source>
</evidence>
<evidence type="ECO:0000256" key="1">
    <source>
        <dbReference type="ARBA" id="ARBA00002869"/>
    </source>
</evidence>
<dbReference type="PROSITE" id="PS00533">
    <property type="entry name" value="PORPHOBILINOGEN_DEAM"/>
    <property type="match status" value="1"/>
</dbReference>